<feature type="compositionally biased region" description="Basic and acidic residues" evidence="8">
    <location>
        <begin position="349"/>
        <end position="365"/>
    </location>
</feature>
<comment type="cofactor">
    <cofactor evidence="7">
        <name>Mg(2+)</name>
        <dbReference type="ChEBI" id="CHEBI:18420"/>
    </cofactor>
    <cofactor evidence="7">
        <name>Mn(2+)</name>
        <dbReference type="ChEBI" id="CHEBI:29035"/>
    </cofactor>
</comment>
<evidence type="ECO:0000313" key="12">
    <source>
        <dbReference type="Proteomes" id="UP001293254"/>
    </source>
</evidence>
<dbReference type="InterPro" id="IPR014905">
    <property type="entry name" value="HIRAN"/>
</dbReference>
<evidence type="ECO:0000313" key="11">
    <source>
        <dbReference type="EMBL" id="KAK4422102.1"/>
    </source>
</evidence>
<name>A0AAE2CHB0_9LAMI</name>
<keyword evidence="6 7" id="KW-0234">DNA repair</keyword>
<evidence type="ECO:0000256" key="4">
    <source>
        <dbReference type="ARBA" id="ARBA00022801"/>
    </source>
</evidence>
<proteinExistence type="inferred from homology"/>
<keyword evidence="7" id="KW-0539">Nucleus</keyword>
<evidence type="ECO:0000256" key="8">
    <source>
        <dbReference type="SAM" id="MobiDB-lite"/>
    </source>
</evidence>
<dbReference type="InterPro" id="IPR033315">
    <property type="entry name" value="Fan1-like"/>
</dbReference>
<dbReference type="AlphaFoldDB" id="A0AAE2CHB0"/>
<organism evidence="11 12">
    <name type="scientific">Sesamum alatum</name>
    <dbReference type="NCBI Taxonomy" id="300844"/>
    <lineage>
        <taxon>Eukaryota</taxon>
        <taxon>Viridiplantae</taxon>
        <taxon>Streptophyta</taxon>
        <taxon>Embryophyta</taxon>
        <taxon>Tracheophyta</taxon>
        <taxon>Spermatophyta</taxon>
        <taxon>Magnoliopsida</taxon>
        <taxon>eudicotyledons</taxon>
        <taxon>Gunneridae</taxon>
        <taxon>Pentapetalae</taxon>
        <taxon>asterids</taxon>
        <taxon>lamiids</taxon>
        <taxon>Lamiales</taxon>
        <taxon>Pedaliaceae</taxon>
        <taxon>Sesamum</taxon>
    </lineage>
</organism>
<feature type="domain" description="UBZ4-type" evidence="9">
    <location>
        <begin position="64"/>
        <end position="90"/>
    </location>
</feature>
<protein>
    <recommendedName>
        <fullName evidence="7">Fanconi-associated nuclease</fullName>
        <ecNumber evidence="7">3.1.4.1</ecNumber>
    </recommendedName>
</protein>
<gene>
    <name evidence="11" type="ORF">Salat_2161200</name>
</gene>
<comment type="caution">
    <text evidence="11">The sequence shown here is derived from an EMBL/GenBank/DDBJ whole genome shotgun (WGS) entry which is preliminary data.</text>
</comment>
<comment type="similarity">
    <text evidence="7">Belongs to the FAN1 family.</text>
</comment>
<evidence type="ECO:0000256" key="7">
    <source>
        <dbReference type="RuleBase" id="RU365033"/>
    </source>
</evidence>
<keyword evidence="5" id="KW-0862">Zinc</keyword>
<comment type="function">
    <text evidence="7">Nuclease required for the repair of DNA interstrand cross-links (ICL). Acts as a 5'-3' exonuclease that anchors at a cut end of DNA and cleaves DNA successively at every third nucleotide, allowing to excise an ICL from one strand through flanking incisions.</text>
</comment>
<feature type="region of interest" description="Disordered" evidence="8">
    <location>
        <begin position="342"/>
        <end position="366"/>
    </location>
</feature>
<comment type="catalytic activity">
    <reaction evidence="7">
        <text>Hydrolytically removes 5'-nucleotides successively from the 3'-hydroxy termini of 3'-hydroxy-terminated oligonucleotides.</text>
        <dbReference type="EC" id="3.1.4.1"/>
    </reaction>
</comment>
<dbReference type="Gene3D" id="3.30.70.2330">
    <property type="match status" value="1"/>
</dbReference>
<comment type="subcellular location">
    <subcellularLocation>
        <location evidence="7">Nucleus</location>
    </subcellularLocation>
</comment>
<evidence type="ECO:0000256" key="3">
    <source>
        <dbReference type="ARBA" id="ARBA00022771"/>
    </source>
</evidence>
<evidence type="ECO:0000256" key="5">
    <source>
        <dbReference type="ARBA" id="ARBA00022833"/>
    </source>
</evidence>
<dbReference type="Gene3D" id="3.30.160.60">
    <property type="entry name" value="Classic Zinc Finger"/>
    <property type="match status" value="1"/>
</dbReference>
<dbReference type="GO" id="GO:0016818">
    <property type="term" value="F:hydrolase activity, acting on acid anhydrides, in phosphorus-containing anhydrides"/>
    <property type="evidence" value="ECO:0007669"/>
    <property type="project" value="InterPro"/>
</dbReference>
<evidence type="ECO:0000259" key="9">
    <source>
        <dbReference type="SMART" id="SM00734"/>
    </source>
</evidence>
<dbReference type="GO" id="GO:0005634">
    <property type="term" value="C:nucleus"/>
    <property type="evidence" value="ECO:0007669"/>
    <property type="project" value="UniProtKB-SubCell"/>
</dbReference>
<dbReference type="Pfam" id="PF08797">
    <property type="entry name" value="HIRAN"/>
    <property type="match status" value="1"/>
</dbReference>
<dbReference type="GO" id="GO:0008409">
    <property type="term" value="F:5'-3' exonuclease activity"/>
    <property type="evidence" value="ECO:0007669"/>
    <property type="project" value="TreeGrafter"/>
</dbReference>
<dbReference type="GO" id="GO:0008270">
    <property type="term" value="F:zinc ion binding"/>
    <property type="evidence" value="ECO:0007669"/>
    <property type="project" value="UniProtKB-KW"/>
</dbReference>
<dbReference type="Proteomes" id="UP001293254">
    <property type="component" value="Unassembled WGS sequence"/>
</dbReference>
<dbReference type="PANTHER" id="PTHR15749:SF4">
    <property type="entry name" value="FANCONI-ASSOCIATED NUCLEASE 1"/>
    <property type="match status" value="1"/>
</dbReference>
<keyword evidence="4 7" id="KW-0378">Hydrolase</keyword>
<keyword evidence="7" id="KW-0464">Manganese</keyword>
<dbReference type="GO" id="GO:0004528">
    <property type="term" value="F:phosphodiesterase I activity"/>
    <property type="evidence" value="ECO:0007669"/>
    <property type="project" value="UniProtKB-EC"/>
</dbReference>
<keyword evidence="3" id="KW-0863">Zinc-finger</keyword>
<keyword evidence="12" id="KW-1185">Reference proteome</keyword>
<dbReference type="PANTHER" id="PTHR15749">
    <property type="entry name" value="FANCONI-ASSOCIATED NUCLEASE 1"/>
    <property type="match status" value="1"/>
</dbReference>
<dbReference type="InterPro" id="IPR006642">
    <property type="entry name" value="Rad18_UBZ4"/>
</dbReference>
<evidence type="ECO:0000256" key="1">
    <source>
        <dbReference type="ARBA" id="ARBA00022723"/>
    </source>
</evidence>
<feature type="domain" description="HIRAN" evidence="10">
    <location>
        <begin position="211"/>
        <end position="310"/>
    </location>
</feature>
<dbReference type="SMART" id="SM00734">
    <property type="entry name" value="ZnF_Rad18"/>
    <property type="match status" value="1"/>
</dbReference>
<keyword evidence="7" id="KW-0460">Magnesium</keyword>
<reference evidence="11" key="2">
    <citation type="journal article" date="2024" name="Plant">
        <title>Genomic evolution and insights into agronomic trait innovations of Sesamum species.</title>
        <authorList>
            <person name="Miao H."/>
            <person name="Wang L."/>
            <person name="Qu L."/>
            <person name="Liu H."/>
            <person name="Sun Y."/>
            <person name="Le M."/>
            <person name="Wang Q."/>
            <person name="Wei S."/>
            <person name="Zheng Y."/>
            <person name="Lin W."/>
            <person name="Duan Y."/>
            <person name="Cao H."/>
            <person name="Xiong S."/>
            <person name="Wang X."/>
            <person name="Wei L."/>
            <person name="Li C."/>
            <person name="Ma Q."/>
            <person name="Ju M."/>
            <person name="Zhao R."/>
            <person name="Li G."/>
            <person name="Mu C."/>
            <person name="Tian Q."/>
            <person name="Mei H."/>
            <person name="Zhang T."/>
            <person name="Gao T."/>
            <person name="Zhang H."/>
        </authorList>
    </citation>
    <scope>NUCLEOTIDE SEQUENCE</scope>
    <source>
        <strain evidence="11">3651</strain>
    </source>
</reference>
<dbReference type="GO" id="GO:0070336">
    <property type="term" value="F:flap-structured DNA binding"/>
    <property type="evidence" value="ECO:0007669"/>
    <property type="project" value="TreeGrafter"/>
</dbReference>
<evidence type="ECO:0000256" key="6">
    <source>
        <dbReference type="ARBA" id="ARBA00023204"/>
    </source>
</evidence>
<dbReference type="GO" id="GO:0017108">
    <property type="term" value="F:5'-flap endonuclease activity"/>
    <property type="evidence" value="ECO:0007669"/>
    <property type="project" value="TreeGrafter"/>
</dbReference>
<keyword evidence="2 7" id="KW-0227">DNA damage</keyword>
<dbReference type="EMBL" id="JACGWO010000008">
    <property type="protein sequence ID" value="KAK4422102.1"/>
    <property type="molecule type" value="Genomic_DNA"/>
</dbReference>
<accession>A0AAE2CHB0</accession>
<evidence type="ECO:0000259" key="10">
    <source>
        <dbReference type="SMART" id="SM00910"/>
    </source>
</evidence>
<evidence type="ECO:0000256" key="2">
    <source>
        <dbReference type="ARBA" id="ARBA00022763"/>
    </source>
</evidence>
<keyword evidence="7" id="KW-0540">Nuclease</keyword>
<dbReference type="GO" id="GO:0036297">
    <property type="term" value="P:interstrand cross-link repair"/>
    <property type="evidence" value="ECO:0007669"/>
    <property type="project" value="InterPro"/>
</dbReference>
<dbReference type="SMART" id="SM00910">
    <property type="entry name" value="HIRAN"/>
    <property type="match status" value="1"/>
</dbReference>
<keyword evidence="1 7" id="KW-0479">Metal-binding</keyword>
<reference evidence="11" key="1">
    <citation type="submission" date="2020-06" db="EMBL/GenBank/DDBJ databases">
        <authorList>
            <person name="Li T."/>
            <person name="Hu X."/>
            <person name="Zhang T."/>
            <person name="Song X."/>
            <person name="Zhang H."/>
            <person name="Dai N."/>
            <person name="Sheng W."/>
            <person name="Hou X."/>
            <person name="Wei L."/>
        </authorList>
    </citation>
    <scope>NUCLEOTIDE SEQUENCE</scope>
    <source>
        <strain evidence="11">3651</strain>
        <tissue evidence="11">Leaf</tissue>
    </source>
</reference>
<sequence>MLTGRESLLRVVGKRRRNLPNRLSLLSASSSTFQSCLSPCQIDENVNRKSVEETASGGGDLVESVNCPVCGTQLRGLDNTLINSHLDECLAKGSKRKLSQLTLLQFNFSRSKVKVRSNWPNDKGDQVIPSDPNRISSCDLIHNVNELVSSEEDDSNHHFISLRNNPFATDVEDLVSDVFADNKFPSLPLLSEIERPKYVVKEYFDDHDIYEVSIPTSIVGRRYGSRKELDPESRVCLSRDPENVKDPNAIKVLYADCEYDNMLGYIPRELAQYLSPLIDRFDLNFEGASQGSSLEFKMISRQRFPGRALRSDSDSLGKNDSWRSAFAPLLISRVASAPFSSQTRTTLNVREDKGRPPERTDRRDLTYPPLLISRVASAPSGREARSLPGV</sequence>
<dbReference type="EC" id="3.1.4.1" evidence="7"/>